<dbReference type="Pfam" id="PF13361">
    <property type="entry name" value="UvrD_C"/>
    <property type="match status" value="1"/>
</dbReference>
<dbReference type="PROSITE" id="PS51198">
    <property type="entry name" value="UVRD_HELICASE_ATP_BIND"/>
    <property type="match status" value="1"/>
</dbReference>
<dbReference type="GO" id="GO:0043138">
    <property type="term" value="F:3'-5' DNA helicase activity"/>
    <property type="evidence" value="ECO:0007669"/>
    <property type="project" value="UniProtKB-UniRule"/>
</dbReference>
<dbReference type="InterPro" id="IPR005752">
    <property type="entry name" value="Helicase_Rep"/>
</dbReference>
<dbReference type="GO" id="GO:0005829">
    <property type="term" value="C:cytosol"/>
    <property type="evidence" value="ECO:0007669"/>
    <property type="project" value="TreeGrafter"/>
</dbReference>
<keyword evidence="6 11" id="KW-0067">ATP-binding</keyword>
<dbReference type="Gene3D" id="1.10.486.10">
    <property type="entry name" value="PCRA, domain 4"/>
    <property type="match status" value="1"/>
</dbReference>
<dbReference type="PROSITE" id="PS51217">
    <property type="entry name" value="UVRD_HELICASE_CTER"/>
    <property type="match status" value="1"/>
</dbReference>
<feature type="coiled-coil region" evidence="13">
    <location>
        <begin position="503"/>
        <end position="530"/>
    </location>
</feature>
<dbReference type="InterPro" id="IPR000212">
    <property type="entry name" value="DNA_helicase_UvrD/REP"/>
</dbReference>
<keyword evidence="7 11" id="KW-0238">DNA-binding</keyword>
<dbReference type="GO" id="GO:0003697">
    <property type="term" value="F:single-stranded DNA binding"/>
    <property type="evidence" value="ECO:0007669"/>
    <property type="project" value="UniProtKB-UniRule"/>
</dbReference>
<dbReference type="InterPro" id="IPR013986">
    <property type="entry name" value="DExx_box_DNA_helicase_dom_sf"/>
</dbReference>
<feature type="binding site" evidence="12">
    <location>
        <begin position="23"/>
        <end position="30"/>
    </location>
    <ligand>
        <name>ATP</name>
        <dbReference type="ChEBI" id="CHEBI:30616"/>
    </ligand>
</feature>
<evidence type="ECO:0000256" key="4">
    <source>
        <dbReference type="ARBA" id="ARBA00022801"/>
    </source>
</evidence>
<dbReference type="PANTHER" id="PTHR11070:SF64">
    <property type="entry name" value="ATP-DEPENDENT DNA HELICASE REP"/>
    <property type="match status" value="1"/>
</dbReference>
<feature type="domain" description="UvrD-like helicase C-terminal" evidence="15">
    <location>
        <begin position="281"/>
        <end position="564"/>
    </location>
</feature>
<comment type="catalytic activity">
    <reaction evidence="9 11">
        <text>Couples ATP hydrolysis with the unwinding of duplex DNA by translocating in the 3'-5' direction.</text>
        <dbReference type="EC" id="5.6.2.4"/>
    </reaction>
</comment>
<dbReference type="SUPFAM" id="SSF52540">
    <property type="entry name" value="P-loop containing nucleoside triphosphate hydrolases"/>
    <property type="match status" value="1"/>
</dbReference>
<dbReference type="STRING" id="1122198.SAMN02745729_106116"/>
<dbReference type="PANTHER" id="PTHR11070">
    <property type="entry name" value="UVRD / RECB / PCRA DNA HELICASE FAMILY MEMBER"/>
    <property type="match status" value="1"/>
</dbReference>
<evidence type="ECO:0000313" key="17">
    <source>
        <dbReference type="Proteomes" id="UP000242469"/>
    </source>
</evidence>
<dbReference type="HAMAP" id="MF_01920">
    <property type="entry name" value="Helicase_Rep"/>
    <property type="match status" value="1"/>
</dbReference>
<dbReference type="Pfam" id="PF00580">
    <property type="entry name" value="UvrD-helicase"/>
    <property type="match status" value="1"/>
</dbReference>
<evidence type="ECO:0000256" key="1">
    <source>
        <dbReference type="ARBA" id="ARBA00009922"/>
    </source>
</evidence>
<keyword evidence="4 11" id="KW-0378">Hydrolase</keyword>
<evidence type="ECO:0000256" key="11">
    <source>
        <dbReference type="HAMAP-Rule" id="MF_01920"/>
    </source>
</evidence>
<evidence type="ECO:0000256" key="10">
    <source>
        <dbReference type="ARBA" id="ARBA00048988"/>
    </source>
</evidence>
<evidence type="ECO:0000256" key="7">
    <source>
        <dbReference type="ARBA" id="ARBA00023125"/>
    </source>
</evidence>
<dbReference type="Proteomes" id="UP000242469">
    <property type="component" value="Unassembled WGS sequence"/>
</dbReference>
<dbReference type="CDD" id="cd18807">
    <property type="entry name" value="SF1_C_UvrD"/>
    <property type="match status" value="1"/>
</dbReference>
<proteinExistence type="inferred from homology"/>
<accession>A0A1H4DIV6</accession>
<comment type="similarity">
    <text evidence="1 11">Belongs to the helicase family. UvrD subfamily.</text>
</comment>
<feature type="coiled-coil region" evidence="13">
    <location>
        <begin position="118"/>
        <end position="145"/>
    </location>
</feature>
<organism evidence="16 17">
    <name type="scientific">Marinobacterium iners DSM 11526</name>
    <dbReference type="NCBI Taxonomy" id="1122198"/>
    <lineage>
        <taxon>Bacteria</taxon>
        <taxon>Pseudomonadati</taxon>
        <taxon>Pseudomonadota</taxon>
        <taxon>Gammaproteobacteria</taxon>
        <taxon>Oceanospirillales</taxon>
        <taxon>Oceanospirillaceae</taxon>
        <taxon>Marinobacterium</taxon>
    </lineage>
</organism>
<evidence type="ECO:0000256" key="13">
    <source>
        <dbReference type="SAM" id="Coils"/>
    </source>
</evidence>
<feature type="binding site" evidence="11">
    <location>
        <position position="278"/>
    </location>
    <ligand>
        <name>ATP</name>
        <dbReference type="ChEBI" id="CHEBI:30616"/>
    </ligand>
</feature>
<evidence type="ECO:0000313" key="16">
    <source>
        <dbReference type="EMBL" id="SEA72507.1"/>
    </source>
</evidence>
<dbReference type="Gene3D" id="3.40.50.300">
    <property type="entry name" value="P-loop containing nucleotide triphosphate hydrolases"/>
    <property type="match status" value="2"/>
</dbReference>
<sequence length="671" mass="77022">MSRLNPRQREAVHYIGGPLLVLAGAGSGKTSVITRKIAWMVQDAGIEARRIAAVTFTNKAAREMKERVSQLLGKQEGRGLTVSTFHTLGLSIIRRERKHLGLKSGFSLFDDQDSKALLRDLMLQNDEDTDQLNEVQHRISNWKNDMLTPDQALAEAQLPQDILAARAYEAYDRHLRAYNAVDFDDLILLPVQLFSNHSDVLERWQRRIQYLLVDEYQDTNLSQYRLVRLLVGHRSGLTVVGDDDQSIYAWRGARPENLAQLQTDFPSLKVVKLEQNYRSTSRILKAANTLIANNPHVFEKTLWSEMGYGDPIRVIHTRNDDAEAERIATEILDRHLRERIGFRDFAVLYRGNHQARLIEMKLQHYQVPYKLSGGTSFFARAEIKDLMSYFKVLINRDDDNAFLRIINLPRREIGPSTLQRLGEYASGREVSLFDACGELGLEQVLPAQAVERLRRFCDLIDRLYQRCRDGDPIAAIHELVDEIDYPGWIRQNASSDVVAEKRMQNVYFLIESLQSTLERLQEEDEGAGIEDAIARLVLLDMLNRQEEEDDSDRVQLMTLHASKGLEFPHVFLLGMEEELLPHRNSIEMDTIEEERRLAYVGITRAQKTLTMTLAKQRRQFGEWMDCTPSRFIDELPQEDLEREGLGEASPEQNRARGRATLNGLKGLLDDL</sequence>
<dbReference type="InterPro" id="IPR027417">
    <property type="entry name" value="P-loop_NTPase"/>
</dbReference>
<dbReference type="GO" id="GO:0005524">
    <property type="term" value="F:ATP binding"/>
    <property type="evidence" value="ECO:0007669"/>
    <property type="project" value="UniProtKB-UniRule"/>
</dbReference>
<evidence type="ECO:0000256" key="6">
    <source>
        <dbReference type="ARBA" id="ARBA00022840"/>
    </source>
</evidence>
<keyword evidence="17" id="KW-1185">Reference proteome</keyword>
<dbReference type="EC" id="5.6.2.4" evidence="11"/>
<dbReference type="EMBL" id="FNRJ01000006">
    <property type="protein sequence ID" value="SEA72507.1"/>
    <property type="molecule type" value="Genomic_DNA"/>
</dbReference>
<dbReference type="CDD" id="cd17932">
    <property type="entry name" value="DEXQc_UvrD"/>
    <property type="match status" value="1"/>
</dbReference>
<evidence type="ECO:0000259" key="14">
    <source>
        <dbReference type="PROSITE" id="PS51198"/>
    </source>
</evidence>
<evidence type="ECO:0000256" key="2">
    <source>
        <dbReference type="ARBA" id="ARBA00022705"/>
    </source>
</evidence>
<dbReference type="InterPro" id="IPR014017">
    <property type="entry name" value="DNA_helicase_UvrD-like_C"/>
</dbReference>
<dbReference type="InterPro" id="IPR014016">
    <property type="entry name" value="UvrD-like_ATP-bd"/>
</dbReference>
<evidence type="ECO:0000256" key="9">
    <source>
        <dbReference type="ARBA" id="ARBA00034617"/>
    </source>
</evidence>
<evidence type="ECO:0000256" key="8">
    <source>
        <dbReference type="ARBA" id="ARBA00023235"/>
    </source>
</evidence>
<protein>
    <recommendedName>
        <fullName evidence="11">ATP-dependent DNA helicase Rep</fullName>
        <ecNumber evidence="11">5.6.2.4</ecNumber>
    </recommendedName>
    <alternativeName>
        <fullName evidence="11">DNA 3'-5' helicase Rep</fullName>
    </alternativeName>
</protein>
<comment type="catalytic activity">
    <reaction evidence="10 11">
        <text>ATP + H2O = ADP + phosphate + H(+)</text>
        <dbReference type="Rhea" id="RHEA:13065"/>
        <dbReference type="ChEBI" id="CHEBI:15377"/>
        <dbReference type="ChEBI" id="CHEBI:15378"/>
        <dbReference type="ChEBI" id="CHEBI:30616"/>
        <dbReference type="ChEBI" id="CHEBI:43474"/>
        <dbReference type="ChEBI" id="CHEBI:456216"/>
        <dbReference type="EC" id="5.6.2.4"/>
    </reaction>
</comment>
<dbReference type="GO" id="GO:0016887">
    <property type="term" value="F:ATP hydrolysis activity"/>
    <property type="evidence" value="ECO:0007669"/>
    <property type="project" value="RHEA"/>
</dbReference>
<evidence type="ECO:0000256" key="3">
    <source>
        <dbReference type="ARBA" id="ARBA00022741"/>
    </source>
</evidence>
<name>A0A1H4DIV6_9GAMM</name>
<keyword evidence="13" id="KW-0175">Coiled coil</keyword>
<evidence type="ECO:0000256" key="12">
    <source>
        <dbReference type="PROSITE-ProRule" id="PRU00560"/>
    </source>
</evidence>
<dbReference type="GO" id="GO:0006260">
    <property type="term" value="P:DNA replication"/>
    <property type="evidence" value="ECO:0007669"/>
    <property type="project" value="UniProtKB-UniRule"/>
</dbReference>
<dbReference type="NCBIfam" id="TIGR01074">
    <property type="entry name" value="rep"/>
    <property type="match status" value="1"/>
</dbReference>
<dbReference type="AlphaFoldDB" id="A0A1H4DIV6"/>
<keyword evidence="8 11" id="KW-0413">Isomerase</keyword>
<gene>
    <name evidence="11" type="primary">rep</name>
    <name evidence="16" type="ORF">SAMN02745729_106116</name>
</gene>
<feature type="domain" description="UvrD-like helicase ATP-binding" evidence="14">
    <location>
        <begin position="2"/>
        <end position="280"/>
    </location>
</feature>
<comment type="function">
    <text evidence="11">Rep helicase is a single-stranded DNA-dependent ATPase involved in DNA replication; it can initiate unwinding at a nick in the DNA. It binds to the single-stranded DNA and acts in a progressive fashion along the DNA in the 3' to 5' direction.</text>
</comment>
<dbReference type="RefSeq" id="WP_091826115.1">
    <property type="nucleotide sequence ID" value="NZ_FNRJ01000006.1"/>
</dbReference>
<keyword evidence="5 11" id="KW-0347">Helicase</keyword>
<comment type="subunit">
    <text evidence="11">Homodimer.</text>
</comment>
<evidence type="ECO:0000256" key="5">
    <source>
        <dbReference type="ARBA" id="ARBA00022806"/>
    </source>
</evidence>
<dbReference type="OrthoDB" id="9806690at2"/>
<dbReference type="Gene3D" id="1.10.10.160">
    <property type="match status" value="1"/>
</dbReference>
<reference evidence="17" key="1">
    <citation type="submission" date="2016-10" db="EMBL/GenBank/DDBJ databases">
        <authorList>
            <person name="Varghese N."/>
            <person name="Submissions S."/>
        </authorList>
    </citation>
    <scope>NUCLEOTIDE SEQUENCE [LARGE SCALE GENOMIC DNA]</scope>
    <source>
        <strain evidence="17">DSM 11526</strain>
    </source>
</reference>
<evidence type="ECO:0000259" key="15">
    <source>
        <dbReference type="PROSITE" id="PS51217"/>
    </source>
</evidence>
<keyword evidence="2 11" id="KW-0235">DNA replication</keyword>
<keyword evidence="3 11" id="KW-0547">Nucleotide-binding</keyword>
<dbReference type="GO" id="GO:0000725">
    <property type="term" value="P:recombinational repair"/>
    <property type="evidence" value="ECO:0007669"/>
    <property type="project" value="TreeGrafter"/>
</dbReference>